<keyword evidence="4 6" id="KW-0520">NAD</keyword>
<evidence type="ECO:0000256" key="6">
    <source>
        <dbReference type="HAMAP-Rule" id="MF_01216"/>
    </source>
</evidence>
<dbReference type="InterPro" id="IPR023048">
    <property type="entry name" value="NADH:quinone_OxRdtase_FMN_depd"/>
</dbReference>
<protein>
    <recommendedName>
        <fullName evidence="6">FMN dependent NADH:quinone oxidoreductase</fullName>
        <ecNumber evidence="6">1.6.5.-</ecNumber>
    </recommendedName>
    <alternativeName>
        <fullName evidence="6">Azo-dye reductase</fullName>
    </alternativeName>
    <alternativeName>
        <fullName evidence="6">FMN-dependent NADH-azo compound oxidoreductase</fullName>
    </alternativeName>
    <alternativeName>
        <fullName evidence="6">FMN-dependent NADH-azoreductase</fullName>
        <ecNumber evidence="6">1.7.1.17</ecNumber>
    </alternativeName>
</protein>
<dbReference type="PANTHER" id="PTHR43741">
    <property type="entry name" value="FMN-DEPENDENT NADH-AZOREDUCTASE 1"/>
    <property type="match status" value="1"/>
</dbReference>
<evidence type="ECO:0000256" key="3">
    <source>
        <dbReference type="ARBA" id="ARBA00023002"/>
    </source>
</evidence>
<keyword evidence="1 6" id="KW-0285">Flavoprotein</keyword>
<comment type="caution">
    <text evidence="6">Lacks conserved residue(s) required for the propagation of feature annotation.</text>
</comment>
<evidence type="ECO:0000313" key="8">
    <source>
        <dbReference type="EMBL" id="MCE7507332.1"/>
    </source>
</evidence>
<gene>
    <name evidence="6" type="primary">azoR</name>
    <name evidence="8" type="ORF">LZG35_01695</name>
</gene>
<keyword evidence="3 6" id="KW-0560">Oxidoreductase</keyword>
<accession>A0A9Q3ZGI8</accession>
<dbReference type="Pfam" id="PF02525">
    <property type="entry name" value="Flavodoxin_2"/>
    <property type="match status" value="1"/>
</dbReference>
<reference evidence="8" key="1">
    <citation type="submission" date="2022-01" db="EMBL/GenBank/DDBJ databases">
        <authorList>
            <person name="Karlyshev A.V."/>
            <person name="Jaspars M."/>
        </authorList>
    </citation>
    <scope>NUCLEOTIDE SEQUENCE</scope>
    <source>
        <strain evidence="8">AGSA3-2</strain>
    </source>
</reference>
<sequence>MTRILYLQSSIFGDQGQSSQMATAFIEAYQARHPGTEVVVRDLVNDGVPHLDLARAGALRGFADSLDDEQKAVLALSDALVEELRAADLVVVGLPMYNFGVPTQFKAWFDHIARAGVTFRYTADGPEGLVADRPVRVFASHGGFHVGQPHETSTTFIKAIFGFIGIEDVRFIYAEGLNISEDVKEEALEKARVETEAALAAL</sequence>
<dbReference type="GeneID" id="94684838"/>
<dbReference type="PANTHER" id="PTHR43741:SF2">
    <property type="entry name" value="FMN-DEPENDENT NADH:QUINONE OXIDOREDUCTASE"/>
    <property type="match status" value="1"/>
</dbReference>
<dbReference type="HAMAP" id="MF_01216">
    <property type="entry name" value="Azoreductase_type1"/>
    <property type="match status" value="1"/>
</dbReference>
<evidence type="ECO:0000256" key="5">
    <source>
        <dbReference type="ARBA" id="ARBA00048542"/>
    </source>
</evidence>
<dbReference type="InterPro" id="IPR003680">
    <property type="entry name" value="Flavodoxin_fold"/>
</dbReference>
<organism evidence="8 9">
    <name type="scientific">Alloalcanivorax xenomutans</name>
    <dbReference type="NCBI Taxonomy" id="1094342"/>
    <lineage>
        <taxon>Bacteria</taxon>
        <taxon>Pseudomonadati</taxon>
        <taxon>Pseudomonadota</taxon>
        <taxon>Gammaproteobacteria</taxon>
        <taxon>Oceanospirillales</taxon>
        <taxon>Alcanivoracaceae</taxon>
        <taxon>Alloalcanivorax</taxon>
    </lineage>
</organism>
<dbReference type="GO" id="GO:0016655">
    <property type="term" value="F:oxidoreductase activity, acting on NAD(P)H, quinone or similar compound as acceptor"/>
    <property type="evidence" value="ECO:0007669"/>
    <property type="project" value="InterPro"/>
</dbReference>
<evidence type="ECO:0000259" key="7">
    <source>
        <dbReference type="Pfam" id="PF02525"/>
    </source>
</evidence>
<evidence type="ECO:0000256" key="1">
    <source>
        <dbReference type="ARBA" id="ARBA00022630"/>
    </source>
</evidence>
<dbReference type="EC" id="1.6.5.-" evidence="6"/>
<dbReference type="InterPro" id="IPR050104">
    <property type="entry name" value="FMN-dep_NADH:Q_OxRdtase_AzoR1"/>
</dbReference>
<keyword evidence="9" id="KW-1185">Reference proteome</keyword>
<comment type="subunit">
    <text evidence="6">Homodimer.</text>
</comment>
<dbReference type="GO" id="GO:0016652">
    <property type="term" value="F:oxidoreductase activity, acting on NAD(P)H as acceptor"/>
    <property type="evidence" value="ECO:0007669"/>
    <property type="project" value="UniProtKB-UniRule"/>
</dbReference>
<evidence type="ECO:0000256" key="4">
    <source>
        <dbReference type="ARBA" id="ARBA00023027"/>
    </source>
</evidence>
<feature type="binding site" evidence="6">
    <location>
        <begin position="96"/>
        <end position="99"/>
    </location>
    <ligand>
        <name>FMN</name>
        <dbReference type="ChEBI" id="CHEBI:58210"/>
    </ligand>
</feature>
<dbReference type="EC" id="1.7.1.17" evidence="6"/>
<name>A0A9Q3ZGI8_9GAMM</name>
<comment type="caution">
    <text evidence="8">The sequence shown here is derived from an EMBL/GenBank/DDBJ whole genome shotgun (WGS) entry which is preliminary data.</text>
</comment>
<comment type="function">
    <text evidence="6">Quinone reductase that provides resistance to thiol-specific stress caused by electrophilic quinones.</text>
</comment>
<dbReference type="GO" id="GO:0010181">
    <property type="term" value="F:FMN binding"/>
    <property type="evidence" value="ECO:0007669"/>
    <property type="project" value="UniProtKB-UniRule"/>
</dbReference>
<dbReference type="SUPFAM" id="SSF52218">
    <property type="entry name" value="Flavoproteins"/>
    <property type="match status" value="1"/>
</dbReference>
<dbReference type="EMBL" id="JAJVKT010000002">
    <property type="protein sequence ID" value="MCE7507332.1"/>
    <property type="molecule type" value="Genomic_DNA"/>
</dbReference>
<comment type="catalytic activity">
    <reaction evidence="6">
        <text>2 a quinone + NADH + H(+) = 2 a 1,4-benzosemiquinone + NAD(+)</text>
        <dbReference type="Rhea" id="RHEA:65952"/>
        <dbReference type="ChEBI" id="CHEBI:15378"/>
        <dbReference type="ChEBI" id="CHEBI:57540"/>
        <dbReference type="ChEBI" id="CHEBI:57945"/>
        <dbReference type="ChEBI" id="CHEBI:132124"/>
        <dbReference type="ChEBI" id="CHEBI:134225"/>
    </reaction>
</comment>
<dbReference type="KEGG" id="axe:P40_00425"/>
<comment type="function">
    <text evidence="6">Also exhibits azoreductase activity. Catalyzes the reductive cleavage of the azo bond in aromatic azo compounds to the corresponding amines.</text>
</comment>
<dbReference type="InterPro" id="IPR029039">
    <property type="entry name" value="Flavoprotein-like_sf"/>
</dbReference>
<comment type="cofactor">
    <cofactor evidence="6">
        <name>FMN</name>
        <dbReference type="ChEBI" id="CHEBI:58210"/>
    </cofactor>
    <text evidence="6">Binds 1 FMN per subunit.</text>
</comment>
<dbReference type="Gene3D" id="3.40.50.360">
    <property type="match status" value="1"/>
</dbReference>
<evidence type="ECO:0000313" key="9">
    <source>
        <dbReference type="Proteomes" id="UP001107961"/>
    </source>
</evidence>
<evidence type="ECO:0000256" key="2">
    <source>
        <dbReference type="ARBA" id="ARBA00022643"/>
    </source>
</evidence>
<keyword evidence="2 6" id="KW-0288">FMN</keyword>
<feature type="domain" description="Flavodoxin-like fold" evidence="7">
    <location>
        <begin position="3"/>
        <end position="197"/>
    </location>
</feature>
<dbReference type="GO" id="GO:0009055">
    <property type="term" value="F:electron transfer activity"/>
    <property type="evidence" value="ECO:0007669"/>
    <property type="project" value="UniProtKB-UniRule"/>
</dbReference>
<dbReference type="Proteomes" id="UP001107961">
    <property type="component" value="Unassembled WGS sequence"/>
</dbReference>
<comment type="similarity">
    <text evidence="6">Belongs to the azoreductase type 1 family.</text>
</comment>
<dbReference type="AlphaFoldDB" id="A0A9Q3ZGI8"/>
<feature type="binding site" evidence="6">
    <location>
        <begin position="140"/>
        <end position="143"/>
    </location>
    <ligand>
        <name>FMN</name>
        <dbReference type="ChEBI" id="CHEBI:58210"/>
    </ligand>
</feature>
<dbReference type="RefSeq" id="WP_022997476.1">
    <property type="nucleotide sequence ID" value="NZ_CBDDTQ010000003.1"/>
</dbReference>
<feature type="binding site" evidence="6">
    <location>
        <position position="10"/>
    </location>
    <ligand>
        <name>FMN</name>
        <dbReference type="ChEBI" id="CHEBI:58210"/>
    </ligand>
</feature>
<proteinExistence type="inferred from homology"/>
<comment type="catalytic activity">
    <reaction evidence="5">
        <text>N,N-dimethyl-1,4-phenylenediamine + anthranilate + 2 NAD(+) = 2-(4-dimethylaminophenyl)diazenylbenzoate + 2 NADH + 2 H(+)</text>
        <dbReference type="Rhea" id="RHEA:55872"/>
        <dbReference type="ChEBI" id="CHEBI:15378"/>
        <dbReference type="ChEBI" id="CHEBI:15783"/>
        <dbReference type="ChEBI" id="CHEBI:16567"/>
        <dbReference type="ChEBI" id="CHEBI:57540"/>
        <dbReference type="ChEBI" id="CHEBI:57945"/>
        <dbReference type="ChEBI" id="CHEBI:71579"/>
        <dbReference type="EC" id="1.7.1.17"/>
    </reaction>
    <physiologicalReaction direction="right-to-left" evidence="5">
        <dbReference type="Rhea" id="RHEA:55874"/>
    </physiologicalReaction>
</comment>